<reference evidence="2" key="1">
    <citation type="submission" date="2014-12" db="EMBL/GenBank/DDBJ databases">
        <title>Insight into the proteome of Arion vulgaris.</title>
        <authorList>
            <person name="Aradska J."/>
            <person name="Bulat T."/>
            <person name="Smidak R."/>
            <person name="Sarate P."/>
            <person name="Gangsoo J."/>
            <person name="Sialana F."/>
            <person name="Bilban M."/>
            <person name="Lubec G."/>
        </authorList>
    </citation>
    <scope>NUCLEOTIDE SEQUENCE</scope>
    <source>
        <tissue evidence="2">Skin</tissue>
    </source>
</reference>
<gene>
    <name evidence="2" type="primary">ORF66000</name>
</gene>
<feature type="coiled-coil region" evidence="1">
    <location>
        <begin position="43"/>
        <end position="84"/>
    </location>
</feature>
<accession>A0A0B6ZIZ7</accession>
<keyword evidence="1" id="KW-0175">Coiled coil</keyword>
<name>A0A0B6ZIZ7_9EUPU</name>
<protein>
    <submittedName>
        <fullName evidence="2">Uncharacterized protein</fullName>
    </submittedName>
</protein>
<organism evidence="2">
    <name type="scientific">Arion vulgaris</name>
    <dbReference type="NCBI Taxonomy" id="1028688"/>
    <lineage>
        <taxon>Eukaryota</taxon>
        <taxon>Metazoa</taxon>
        <taxon>Spiralia</taxon>
        <taxon>Lophotrochozoa</taxon>
        <taxon>Mollusca</taxon>
        <taxon>Gastropoda</taxon>
        <taxon>Heterobranchia</taxon>
        <taxon>Euthyneura</taxon>
        <taxon>Panpulmonata</taxon>
        <taxon>Eupulmonata</taxon>
        <taxon>Stylommatophora</taxon>
        <taxon>Helicina</taxon>
        <taxon>Arionoidea</taxon>
        <taxon>Arionidae</taxon>
        <taxon>Arion</taxon>
    </lineage>
</organism>
<feature type="non-terminal residue" evidence="2">
    <location>
        <position position="1"/>
    </location>
</feature>
<feature type="non-terminal residue" evidence="2">
    <location>
        <position position="143"/>
    </location>
</feature>
<dbReference type="AlphaFoldDB" id="A0A0B6ZIZ7"/>
<proteinExistence type="predicted"/>
<evidence type="ECO:0000256" key="1">
    <source>
        <dbReference type="SAM" id="Coils"/>
    </source>
</evidence>
<dbReference type="EMBL" id="HACG01021477">
    <property type="protein sequence ID" value="CEK68342.1"/>
    <property type="molecule type" value="Transcribed_RNA"/>
</dbReference>
<evidence type="ECO:0000313" key="2">
    <source>
        <dbReference type="EMBL" id="CEK68342.1"/>
    </source>
</evidence>
<sequence length="143" mass="17230">DFPAKPKGPLQKQNDEQFLKFMKQHQEKENGMYEMLQEYMVENETLREDNSNMHATKDNMQREQQMIHKENERLTQRVEELERLIYLQHDSRWSLSNQHRPINGFNQWDQSQWVSPSTVGNTSPPYRPVIKLMHNDYPIGSER</sequence>